<keyword evidence="4" id="KW-1185">Reference proteome</keyword>
<dbReference type="Gene3D" id="3.60.10.10">
    <property type="entry name" value="Endonuclease/exonuclease/phosphatase"/>
    <property type="match status" value="1"/>
</dbReference>
<evidence type="ECO:0000313" key="4">
    <source>
        <dbReference type="Proteomes" id="UP000016600"/>
    </source>
</evidence>
<accession>U2L510</accession>
<dbReference type="InterPro" id="IPR036691">
    <property type="entry name" value="Endo/exonu/phosph_ase_sf"/>
</dbReference>
<dbReference type="Proteomes" id="UP000016600">
    <property type="component" value="Unassembled WGS sequence"/>
</dbReference>
<proteinExistence type="predicted"/>
<feature type="signal peptide" evidence="1">
    <location>
        <begin position="1"/>
        <end position="26"/>
    </location>
</feature>
<dbReference type="AlphaFoldDB" id="U2L510"/>
<dbReference type="SUPFAM" id="SSF56219">
    <property type="entry name" value="DNase I-like"/>
    <property type="match status" value="1"/>
</dbReference>
<feature type="chain" id="PRO_5004630140" evidence="1">
    <location>
        <begin position="27"/>
        <end position="354"/>
    </location>
</feature>
<dbReference type="InterPro" id="IPR005135">
    <property type="entry name" value="Endo/exonuclease/phosphatase"/>
</dbReference>
<evidence type="ECO:0000313" key="3">
    <source>
        <dbReference type="EMBL" id="ERJ99440.1"/>
    </source>
</evidence>
<keyword evidence="3" id="KW-0378">Hydrolase</keyword>
<dbReference type="PATRIC" id="fig|1081904.3.peg.1850"/>
<dbReference type="PANTHER" id="PTHR42834:SF1">
    <property type="entry name" value="ENDONUCLEASE_EXONUCLEASE_PHOSPHATASE FAMILY PROTEIN (AFU_ORTHOLOGUE AFUA_3G09210)"/>
    <property type="match status" value="1"/>
</dbReference>
<dbReference type="PANTHER" id="PTHR42834">
    <property type="entry name" value="ENDONUCLEASE/EXONUCLEASE/PHOSPHATASE FAMILY PROTEIN (AFU_ORTHOLOGUE AFUA_3G09210)"/>
    <property type="match status" value="1"/>
</dbReference>
<reference evidence="3 4" key="1">
    <citation type="submission" date="2013-08" db="EMBL/GenBank/DDBJ databases">
        <authorList>
            <person name="Durkin A.S."/>
            <person name="Haft D.R."/>
            <person name="McCorrison J."/>
            <person name="Torralba M."/>
            <person name="Gillis M."/>
            <person name="Haft D.H."/>
            <person name="Methe B."/>
            <person name="Sutton G."/>
            <person name="Nelson K.E."/>
        </authorList>
    </citation>
    <scope>NUCLEOTIDE SEQUENCE [LARGE SCALE GENOMIC DNA]</scope>
    <source>
        <strain evidence="3 4">F0068</strain>
    </source>
</reference>
<name>U2L510_9BACT</name>
<evidence type="ECO:0000259" key="2">
    <source>
        <dbReference type="Pfam" id="PF19580"/>
    </source>
</evidence>
<dbReference type="EMBL" id="AWET01000042">
    <property type="protein sequence ID" value="ERJ99440.1"/>
    <property type="molecule type" value="Genomic_DNA"/>
</dbReference>
<gene>
    <name evidence="3" type="ORF">HMPREF1218_1761</name>
</gene>
<dbReference type="GO" id="GO:0004527">
    <property type="term" value="F:exonuclease activity"/>
    <property type="evidence" value="ECO:0007669"/>
    <property type="project" value="UniProtKB-KW"/>
</dbReference>
<protein>
    <submittedName>
        <fullName evidence="3">Endonuclease/exonuclease/phosphatase family protein</fullName>
    </submittedName>
</protein>
<comment type="caution">
    <text evidence="3">The sequence shown here is derived from an EMBL/GenBank/DDBJ whole genome shotgun (WGS) entry which is preliminary data.</text>
</comment>
<keyword evidence="3" id="KW-0540">Nuclease</keyword>
<dbReference type="GO" id="GO:0004519">
    <property type="term" value="F:endonuclease activity"/>
    <property type="evidence" value="ECO:0007669"/>
    <property type="project" value="UniProtKB-KW"/>
</dbReference>
<keyword evidence="1" id="KW-0732">Signal</keyword>
<dbReference type="Pfam" id="PF19580">
    <property type="entry name" value="Exo_endo_phos_3"/>
    <property type="match status" value="1"/>
</dbReference>
<keyword evidence="3" id="KW-0269">Exonuclease</keyword>
<evidence type="ECO:0000256" key="1">
    <source>
        <dbReference type="SAM" id="SignalP"/>
    </source>
</evidence>
<keyword evidence="3" id="KW-0255">Endonuclease</keyword>
<sequence>MEMRYIMKKHLFAIMLSLLISVSAFAEKKFAVYAVGFYNQENLFDTCHDAGKNDYDFLPNGSYKWDGLKYSHKLRNMARALADMGTDILPQVGCAIIGLSEVENDKVLDDLTAQAPLHARGYKYVHIEGPDRRGIDCALLYNPVLFKVTNSRLVPYMQELEKDSAFYTRGFLTVSGQLAGEPLTVIVCHWPSRFSGSFYRESAARQVKAIKDSVLKENPACKVLVMGDMNDDPINKSMYNELSAKGNIEEVKDGDMFNPWYNLLVKEGKGTLQYQGSWNLFDQIVMTPNLLNEKGQKDFSTLKFWKNQVCRFDYLLQIEGAYKGAPKRTTSGGVWLDGYSDHLPVVVYLVKEQK</sequence>
<organism evidence="3 4">
    <name type="scientific">Hoylesella pleuritidis F0068</name>
    <dbReference type="NCBI Taxonomy" id="1081904"/>
    <lineage>
        <taxon>Bacteria</taxon>
        <taxon>Pseudomonadati</taxon>
        <taxon>Bacteroidota</taxon>
        <taxon>Bacteroidia</taxon>
        <taxon>Bacteroidales</taxon>
        <taxon>Prevotellaceae</taxon>
        <taxon>Hoylesella</taxon>
    </lineage>
</organism>
<feature type="domain" description="Endonuclease/exonuclease/phosphatase" evidence="2">
    <location>
        <begin position="35"/>
        <end position="351"/>
    </location>
</feature>